<sequence>MAGAVDFEDERDVRGDPAAVAEGDGALTQLKAYLAQHELAPNTRLPPERELCEILGVSRGELRKALAVLEEHGDIWRHVGKGTFTGARPAEERISIAEISSQTNPAEVMRARLLIEPELAREAALNANADDVAALSACLAGSRTSETWRQYENWDNRFHRAIASATHNALLIALFDTLNGVRRAVVWGRLRYDIQKPPPDHHSFADHEAIIAAIAERDMNAAATRMRAHLQIVQARLLDRPREAAE</sequence>
<comment type="caution">
    <text evidence="5">The sequence shown here is derived from an EMBL/GenBank/DDBJ whole genome shotgun (WGS) entry which is preliminary data.</text>
</comment>
<evidence type="ECO:0000313" key="6">
    <source>
        <dbReference type="Proteomes" id="UP000773614"/>
    </source>
</evidence>
<proteinExistence type="predicted"/>
<dbReference type="AlphaFoldDB" id="A0A964T7N4"/>
<dbReference type="SUPFAM" id="SSF46785">
    <property type="entry name" value="Winged helix' DNA-binding domain"/>
    <property type="match status" value="1"/>
</dbReference>
<dbReference type="RefSeq" id="WP_161142380.1">
    <property type="nucleotide sequence ID" value="NZ_SPKJ01000116.1"/>
</dbReference>
<evidence type="ECO:0000313" key="5">
    <source>
        <dbReference type="EMBL" id="MYZ50048.1"/>
    </source>
</evidence>
<dbReference type="Pfam" id="PF07729">
    <property type="entry name" value="FCD"/>
    <property type="match status" value="1"/>
</dbReference>
<evidence type="ECO:0000256" key="3">
    <source>
        <dbReference type="ARBA" id="ARBA00023163"/>
    </source>
</evidence>
<keyword evidence="3" id="KW-0804">Transcription</keyword>
<dbReference type="InterPro" id="IPR011711">
    <property type="entry name" value="GntR_C"/>
</dbReference>
<evidence type="ECO:0000256" key="2">
    <source>
        <dbReference type="ARBA" id="ARBA00023125"/>
    </source>
</evidence>
<evidence type="ECO:0000256" key="1">
    <source>
        <dbReference type="ARBA" id="ARBA00023015"/>
    </source>
</evidence>
<dbReference type="PRINTS" id="PR00035">
    <property type="entry name" value="HTHGNTR"/>
</dbReference>
<dbReference type="PANTHER" id="PTHR43537">
    <property type="entry name" value="TRANSCRIPTIONAL REGULATOR, GNTR FAMILY"/>
    <property type="match status" value="1"/>
</dbReference>
<dbReference type="PROSITE" id="PS50949">
    <property type="entry name" value="HTH_GNTR"/>
    <property type="match status" value="1"/>
</dbReference>
<name>A0A964T7N4_9HYPH</name>
<dbReference type="InterPro" id="IPR008920">
    <property type="entry name" value="TF_FadR/GntR_C"/>
</dbReference>
<dbReference type="Gene3D" id="1.20.120.530">
    <property type="entry name" value="GntR ligand-binding domain-like"/>
    <property type="match status" value="1"/>
</dbReference>
<dbReference type="Proteomes" id="UP000773614">
    <property type="component" value="Unassembled WGS sequence"/>
</dbReference>
<dbReference type="InterPro" id="IPR036388">
    <property type="entry name" value="WH-like_DNA-bd_sf"/>
</dbReference>
<dbReference type="SMART" id="SM00345">
    <property type="entry name" value="HTH_GNTR"/>
    <property type="match status" value="1"/>
</dbReference>
<reference evidence="5" key="1">
    <citation type="submission" date="2019-03" db="EMBL/GenBank/DDBJ databases">
        <title>Afifella sp. nov., isolated from activated sludge.</title>
        <authorList>
            <person name="Li Q."/>
            <person name="Liu Y."/>
        </authorList>
    </citation>
    <scope>NUCLEOTIDE SEQUENCE</scope>
    <source>
        <strain evidence="5">L72</strain>
    </source>
</reference>
<protein>
    <submittedName>
        <fullName evidence="5">FadR family transcriptional regulator</fullName>
    </submittedName>
</protein>
<dbReference type="GO" id="GO:0003700">
    <property type="term" value="F:DNA-binding transcription factor activity"/>
    <property type="evidence" value="ECO:0007669"/>
    <property type="project" value="InterPro"/>
</dbReference>
<dbReference type="InterPro" id="IPR000524">
    <property type="entry name" value="Tscrpt_reg_HTH_GntR"/>
</dbReference>
<dbReference type="EMBL" id="SPKJ01000116">
    <property type="protein sequence ID" value="MYZ50048.1"/>
    <property type="molecule type" value="Genomic_DNA"/>
</dbReference>
<dbReference type="SUPFAM" id="SSF48008">
    <property type="entry name" value="GntR ligand-binding domain-like"/>
    <property type="match status" value="1"/>
</dbReference>
<keyword evidence="1" id="KW-0805">Transcription regulation</keyword>
<dbReference type="PANTHER" id="PTHR43537:SF5">
    <property type="entry name" value="UXU OPERON TRANSCRIPTIONAL REGULATOR"/>
    <property type="match status" value="1"/>
</dbReference>
<feature type="domain" description="HTH gntR-type" evidence="4">
    <location>
        <begin position="20"/>
        <end position="88"/>
    </location>
</feature>
<dbReference type="InterPro" id="IPR036390">
    <property type="entry name" value="WH_DNA-bd_sf"/>
</dbReference>
<dbReference type="Pfam" id="PF00392">
    <property type="entry name" value="GntR"/>
    <property type="match status" value="1"/>
</dbReference>
<organism evidence="5 6">
    <name type="scientific">Propylenella binzhouense</name>
    <dbReference type="NCBI Taxonomy" id="2555902"/>
    <lineage>
        <taxon>Bacteria</taxon>
        <taxon>Pseudomonadati</taxon>
        <taxon>Pseudomonadota</taxon>
        <taxon>Alphaproteobacteria</taxon>
        <taxon>Hyphomicrobiales</taxon>
        <taxon>Propylenellaceae</taxon>
        <taxon>Propylenella</taxon>
    </lineage>
</organism>
<gene>
    <name evidence="5" type="ORF">E4O86_20285</name>
</gene>
<keyword evidence="6" id="KW-1185">Reference proteome</keyword>
<dbReference type="GO" id="GO:0003677">
    <property type="term" value="F:DNA binding"/>
    <property type="evidence" value="ECO:0007669"/>
    <property type="project" value="UniProtKB-KW"/>
</dbReference>
<keyword evidence="2" id="KW-0238">DNA-binding</keyword>
<dbReference type="OrthoDB" id="284307at2"/>
<dbReference type="SMART" id="SM00895">
    <property type="entry name" value="FCD"/>
    <property type="match status" value="1"/>
</dbReference>
<evidence type="ECO:0000259" key="4">
    <source>
        <dbReference type="PROSITE" id="PS50949"/>
    </source>
</evidence>
<dbReference type="Gene3D" id="1.10.10.10">
    <property type="entry name" value="Winged helix-like DNA-binding domain superfamily/Winged helix DNA-binding domain"/>
    <property type="match status" value="1"/>
</dbReference>
<accession>A0A964T7N4</accession>
<dbReference type="CDD" id="cd07377">
    <property type="entry name" value="WHTH_GntR"/>
    <property type="match status" value="1"/>
</dbReference>